<protein>
    <recommendedName>
        <fullName evidence="1">Vacuolar ATPase assembly protein VMA22</fullName>
    </recommendedName>
</protein>
<evidence type="ECO:0000256" key="2">
    <source>
        <dbReference type="SAM" id="MobiDB-lite"/>
    </source>
</evidence>
<dbReference type="InterPro" id="IPR040357">
    <property type="entry name" value="Vma22/CCDC115"/>
</dbReference>
<dbReference type="GO" id="GO:0051082">
    <property type="term" value="F:unfolded protein binding"/>
    <property type="evidence" value="ECO:0007669"/>
    <property type="project" value="TreeGrafter"/>
</dbReference>
<comment type="caution">
    <text evidence="3">The sequence shown here is derived from an EMBL/GenBank/DDBJ whole genome shotgun (WGS) entry which is preliminary data.</text>
</comment>
<dbReference type="PANTHER" id="PTHR31996:SF2">
    <property type="entry name" value="COILED-COIL DOMAIN-CONTAINING PROTEIN 115"/>
    <property type="match status" value="1"/>
</dbReference>
<dbReference type="PANTHER" id="PTHR31996">
    <property type="entry name" value="COILED-COIL DOMAIN-CONTAINING PROTEIN 115"/>
    <property type="match status" value="1"/>
</dbReference>
<feature type="region of interest" description="Disordered" evidence="2">
    <location>
        <begin position="1"/>
        <end position="39"/>
    </location>
</feature>
<dbReference type="EMBL" id="JACEFO010001776">
    <property type="protein sequence ID" value="KAF8704158.1"/>
    <property type="molecule type" value="Genomic_DNA"/>
</dbReference>
<proteinExistence type="predicted"/>
<evidence type="ECO:0000256" key="1">
    <source>
        <dbReference type="ARBA" id="ARBA00093634"/>
    </source>
</evidence>
<name>A0A835BPH0_9POAL</name>
<evidence type="ECO:0000313" key="4">
    <source>
        <dbReference type="Proteomes" id="UP000636709"/>
    </source>
</evidence>
<accession>A0A835BPH0</accession>
<dbReference type="AlphaFoldDB" id="A0A835BPH0"/>
<dbReference type="Proteomes" id="UP000636709">
    <property type="component" value="Unassembled WGS sequence"/>
</dbReference>
<evidence type="ECO:0000313" key="3">
    <source>
        <dbReference type="EMBL" id="KAF8704158.1"/>
    </source>
</evidence>
<gene>
    <name evidence="3" type="ORF">HU200_031653</name>
</gene>
<keyword evidence="4" id="KW-1185">Reference proteome</keyword>
<reference evidence="3" key="1">
    <citation type="submission" date="2020-07" db="EMBL/GenBank/DDBJ databases">
        <title>Genome sequence and genetic diversity analysis of an under-domesticated orphan crop, white fonio (Digitaria exilis).</title>
        <authorList>
            <person name="Bennetzen J.L."/>
            <person name="Chen S."/>
            <person name="Ma X."/>
            <person name="Wang X."/>
            <person name="Yssel A.E.J."/>
            <person name="Chaluvadi S.R."/>
            <person name="Johnson M."/>
            <person name="Gangashetty P."/>
            <person name="Hamidou F."/>
            <person name="Sanogo M.D."/>
            <person name="Zwaenepoel A."/>
            <person name="Wallace J."/>
            <person name="Van De Peer Y."/>
            <person name="Van Deynze A."/>
        </authorList>
    </citation>
    <scope>NUCLEOTIDE SEQUENCE</scope>
    <source>
        <tissue evidence="3">Leaves</tissue>
    </source>
</reference>
<dbReference type="OrthoDB" id="408631at2759"/>
<dbReference type="GO" id="GO:0070072">
    <property type="term" value="P:vacuolar proton-transporting V-type ATPase complex assembly"/>
    <property type="evidence" value="ECO:0007669"/>
    <property type="project" value="InterPro"/>
</dbReference>
<sequence>MATATEEPRLLGPALAAEDAGEIDGAVGEQGPPRGDDDDEEILRFMDSVDGYLLLMDSLSSTLRQSAATKLQVLDHAGLQISESNPHFALSKWSLQEECHSTCNAGEQASTEPNLRHRGSATTPANALIKSICLTQPLIKKMETMKGMRPKQARLLVQTLAVK</sequence>
<organism evidence="3 4">
    <name type="scientific">Digitaria exilis</name>
    <dbReference type="NCBI Taxonomy" id="1010633"/>
    <lineage>
        <taxon>Eukaryota</taxon>
        <taxon>Viridiplantae</taxon>
        <taxon>Streptophyta</taxon>
        <taxon>Embryophyta</taxon>
        <taxon>Tracheophyta</taxon>
        <taxon>Spermatophyta</taxon>
        <taxon>Magnoliopsida</taxon>
        <taxon>Liliopsida</taxon>
        <taxon>Poales</taxon>
        <taxon>Poaceae</taxon>
        <taxon>PACMAD clade</taxon>
        <taxon>Panicoideae</taxon>
        <taxon>Panicodae</taxon>
        <taxon>Paniceae</taxon>
        <taxon>Anthephorinae</taxon>
        <taxon>Digitaria</taxon>
    </lineage>
</organism>